<dbReference type="AlphaFoldDB" id="A0A381VJD2"/>
<gene>
    <name evidence="1" type="ORF">METZ01_LOCUS93254</name>
</gene>
<dbReference type="EMBL" id="UINC01008992">
    <property type="protein sequence ID" value="SVA40400.1"/>
    <property type="molecule type" value="Genomic_DNA"/>
</dbReference>
<proteinExistence type="predicted"/>
<reference evidence="1" key="1">
    <citation type="submission" date="2018-05" db="EMBL/GenBank/DDBJ databases">
        <authorList>
            <person name="Lanie J.A."/>
            <person name="Ng W.-L."/>
            <person name="Kazmierczak K.M."/>
            <person name="Andrzejewski T.M."/>
            <person name="Davidsen T.M."/>
            <person name="Wayne K.J."/>
            <person name="Tettelin H."/>
            <person name="Glass J.I."/>
            <person name="Rusch D."/>
            <person name="Podicherti R."/>
            <person name="Tsui H.-C.T."/>
            <person name="Winkler M.E."/>
        </authorList>
    </citation>
    <scope>NUCLEOTIDE SEQUENCE</scope>
</reference>
<accession>A0A381VJD2</accession>
<organism evidence="1">
    <name type="scientific">marine metagenome</name>
    <dbReference type="NCBI Taxonomy" id="408172"/>
    <lineage>
        <taxon>unclassified sequences</taxon>
        <taxon>metagenomes</taxon>
        <taxon>ecological metagenomes</taxon>
    </lineage>
</organism>
<protein>
    <recommendedName>
        <fullName evidence="2">Transporter</fullName>
    </recommendedName>
</protein>
<evidence type="ECO:0000313" key="1">
    <source>
        <dbReference type="EMBL" id="SVA40400.1"/>
    </source>
</evidence>
<name>A0A381VJD2_9ZZZZ</name>
<evidence type="ECO:0008006" key="2">
    <source>
        <dbReference type="Google" id="ProtNLM"/>
    </source>
</evidence>
<sequence length="261" mass="29763">MDSPIYETRAIPNYNKERTINSSLTLITNYGVTDQFSLTAFFPVRYILNEKVLFRGQNQNQYAGGKYFRESYGLGDVILQARFQKNFLKEKLPVVFGLGAKLSNGEINATDRFGDRISDNLQVGTGSIDPVFSIYISNNYRQFLFSGGIFTRITNGENIYGYRYGNEIQTLVNIDYIESSLIYGGLQFSHLLTTRDYYEYGKVARDRGGNSIFAAGKLGTRLTDKLDMEMTIQMPLHQNLNESQLTSPFTIQFGSLYRFEI</sequence>